<dbReference type="SUPFAM" id="SSF158573">
    <property type="entry name" value="GINS helical bundle-like"/>
    <property type="match status" value="1"/>
</dbReference>
<keyword evidence="3" id="KW-0539">Nucleus</keyword>
<dbReference type="Gene3D" id="1.20.58.1030">
    <property type="match status" value="1"/>
</dbReference>
<dbReference type="GO" id="GO:0000727">
    <property type="term" value="P:double-strand break repair via break-induced replication"/>
    <property type="evidence" value="ECO:0007669"/>
    <property type="project" value="TreeGrafter"/>
</dbReference>
<protein>
    <recommendedName>
        <fullName evidence="4">GINS subunit domain-containing protein</fullName>
    </recommendedName>
</protein>
<dbReference type="AlphaFoldDB" id="L8HEL4"/>
<dbReference type="InterPro" id="IPR021151">
    <property type="entry name" value="GINS_A"/>
</dbReference>
<dbReference type="PANTHER" id="PTHR21206:SF0">
    <property type="entry name" value="DNA REPLICATION COMPLEX GINS PROTEIN SLD5"/>
    <property type="match status" value="1"/>
</dbReference>
<dbReference type="OrthoDB" id="338231at2759"/>
<dbReference type="Pfam" id="PF05916">
    <property type="entry name" value="Sld5"/>
    <property type="match status" value="1"/>
</dbReference>
<dbReference type="GeneID" id="14924655"/>
<proteinExistence type="predicted"/>
<accession>L8HEL4</accession>
<name>L8HEL4_ACACF</name>
<comment type="subcellular location">
    <subcellularLocation>
        <location evidence="1">Nucleus</location>
    </subcellularLocation>
</comment>
<reference evidence="5 6" key="1">
    <citation type="journal article" date="2013" name="Genome Biol.">
        <title>Genome of Acanthamoeba castellanii highlights extensive lateral gene transfer and early evolution of tyrosine kinase signaling.</title>
        <authorList>
            <person name="Clarke M."/>
            <person name="Lohan A.J."/>
            <person name="Liu B."/>
            <person name="Lagkouvardos I."/>
            <person name="Roy S."/>
            <person name="Zafar N."/>
            <person name="Bertelli C."/>
            <person name="Schilde C."/>
            <person name="Kianianmomeni A."/>
            <person name="Burglin T.R."/>
            <person name="Frech C."/>
            <person name="Turcotte B."/>
            <person name="Kopec K.O."/>
            <person name="Synnott J.M."/>
            <person name="Choo C."/>
            <person name="Paponov I."/>
            <person name="Finkler A."/>
            <person name="Soon Heng Tan C."/>
            <person name="Hutchins A.P."/>
            <person name="Weinmeier T."/>
            <person name="Rattei T."/>
            <person name="Chu J.S."/>
            <person name="Gimenez G."/>
            <person name="Irimia M."/>
            <person name="Rigden D.J."/>
            <person name="Fitzpatrick D.A."/>
            <person name="Lorenzo-Morales J."/>
            <person name="Bateman A."/>
            <person name="Chiu C.H."/>
            <person name="Tang P."/>
            <person name="Hegemann P."/>
            <person name="Fromm H."/>
            <person name="Raoult D."/>
            <person name="Greub G."/>
            <person name="Miranda-Saavedra D."/>
            <person name="Chen N."/>
            <person name="Nash P."/>
            <person name="Ginger M.L."/>
            <person name="Horn M."/>
            <person name="Schaap P."/>
            <person name="Caler L."/>
            <person name="Loftus B."/>
        </authorList>
    </citation>
    <scope>NUCLEOTIDE SEQUENCE [LARGE SCALE GENOMIC DNA]</scope>
    <source>
        <strain evidence="5 6">Neff</strain>
    </source>
</reference>
<dbReference type="Proteomes" id="UP000011083">
    <property type="component" value="Unassembled WGS sequence"/>
</dbReference>
<evidence type="ECO:0000259" key="4">
    <source>
        <dbReference type="Pfam" id="PF05916"/>
    </source>
</evidence>
<keyword evidence="2" id="KW-0235">DNA replication</keyword>
<dbReference type="InterPro" id="IPR036224">
    <property type="entry name" value="GINS_bundle-like_dom_sf"/>
</dbReference>
<evidence type="ECO:0000313" key="6">
    <source>
        <dbReference type="Proteomes" id="UP000011083"/>
    </source>
</evidence>
<dbReference type="STRING" id="1257118.L8HEL4"/>
<dbReference type="RefSeq" id="XP_004353200.1">
    <property type="nucleotide sequence ID" value="XM_004353148.1"/>
</dbReference>
<dbReference type="InterPro" id="IPR008591">
    <property type="entry name" value="GINS_Sld5"/>
</dbReference>
<keyword evidence="6" id="KW-1185">Reference proteome</keyword>
<dbReference type="GO" id="GO:0000811">
    <property type="term" value="C:GINS complex"/>
    <property type="evidence" value="ECO:0007669"/>
    <property type="project" value="TreeGrafter"/>
</dbReference>
<dbReference type="GO" id="GO:0006261">
    <property type="term" value="P:DNA-templated DNA replication"/>
    <property type="evidence" value="ECO:0007669"/>
    <property type="project" value="InterPro"/>
</dbReference>
<dbReference type="VEuPathDB" id="AmoebaDB:ACA1_073060"/>
<dbReference type="KEGG" id="acan:ACA1_073060"/>
<gene>
    <name evidence="5" type="ORF">ACA1_073060</name>
</gene>
<feature type="domain" description="GINS subunit" evidence="4">
    <location>
        <begin position="80"/>
        <end position="132"/>
    </location>
</feature>
<dbReference type="CDD" id="cd11711">
    <property type="entry name" value="GINS_A_Sld5"/>
    <property type="match status" value="1"/>
</dbReference>
<organism evidence="5 6">
    <name type="scientific">Acanthamoeba castellanii (strain ATCC 30010 / Neff)</name>
    <dbReference type="NCBI Taxonomy" id="1257118"/>
    <lineage>
        <taxon>Eukaryota</taxon>
        <taxon>Amoebozoa</taxon>
        <taxon>Discosea</taxon>
        <taxon>Longamoebia</taxon>
        <taxon>Centramoebida</taxon>
        <taxon>Acanthamoebidae</taxon>
        <taxon>Acanthamoeba</taxon>
    </lineage>
</organism>
<evidence type="ECO:0000256" key="2">
    <source>
        <dbReference type="ARBA" id="ARBA00022705"/>
    </source>
</evidence>
<evidence type="ECO:0000256" key="3">
    <source>
        <dbReference type="ARBA" id="ARBA00023242"/>
    </source>
</evidence>
<evidence type="ECO:0000256" key="1">
    <source>
        <dbReference type="ARBA" id="ARBA00004123"/>
    </source>
</evidence>
<dbReference type="InterPro" id="IPR038749">
    <property type="entry name" value="Sld5_GINS_A"/>
</dbReference>
<evidence type="ECO:0000313" key="5">
    <source>
        <dbReference type="EMBL" id="ELR23672.1"/>
    </source>
</evidence>
<dbReference type="EMBL" id="KB007857">
    <property type="protein sequence ID" value="ELR23672.1"/>
    <property type="molecule type" value="Genomic_DNA"/>
</dbReference>
<sequence length="174" mass="19571">MEASVADAGSKSFGGDGDDGLLRMAVMNELIAPEVLPFQTELISKTKDFVDAEEEKSNQSYKGESEDAFLRRQLLTSWYLQRVKYALSAYLQTRLRKIQKHAEYILHSPLETHKLSDNELQFLKQFRELELEQSRALDLISPKIAERIGNSGTPKAGTLHFTSLALLLLGVVES</sequence>
<dbReference type="PANTHER" id="PTHR21206">
    <property type="entry name" value="SLD5 PROTEIN"/>
    <property type="match status" value="1"/>
</dbReference>